<dbReference type="AlphaFoldDB" id="F7XVD4"/>
<reference evidence="1 2" key="1">
    <citation type="journal article" date="2011" name="Mol. Biol. Evol.">
        <title>Phylogenomic evidence for the presence of a flagellum and cbb3 oxidase in the free-living mitochondrial ancestor.</title>
        <authorList>
            <person name="Sassera D."/>
            <person name="Lo N."/>
            <person name="Epis S."/>
            <person name="D'Auria G."/>
            <person name="Montagna M."/>
            <person name="Comandatore F."/>
            <person name="Horner D."/>
            <person name="Pereto J."/>
            <person name="Luciano A.M."/>
            <person name="Franciosi F."/>
            <person name="Ferri E."/>
            <person name="Crotti E."/>
            <person name="Bazzocchi C."/>
            <person name="Daffonchio D."/>
            <person name="Sacchi L."/>
            <person name="Moya A."/>
            <person name="Latorre A."/>
            <person name="Bandi C."/>
        </authorList>
    </citation>
    <scope>NUCLEOTIDE SEQUENCE [LARGE SCALE GENOMIC DNA]</scope>
    <source>
        <strain evidence="1 2">IricVA</strain>
    </source>
</reference>
<name>F7XVD4_MIDMI</name>
<proteinExistence type="predicted"/>
<evidence type="ECO:0000313" key="1">
    <source>
        <dbReference type="EMBL" id="AEI88633.1"/>
    </source>
</evidence>
<sequence>MLPNTISAAMFGGAMPWCAGFGKSLSIARWLFQSIHALQEAVVLKPQAGFVFHVFLKPCDELNTLIAQCFCLYTPDLRIRRPVKY</sequence>
<organism evidence="1 2">
    <name type="scientific">Midichloria mitochondrii (strain IricVA)</name>
    <dbReference type="NCBI Taxonomy" id="696127"/>
    <lineage>
        <taxon>Bacteria</taxon>
        <taxon>Pseudomonadati</taxon>
        <taxon>Pseudomonadota</taxon>
        <taxon>Alphaproteobacteria</taxon>
        <taxon>Rickettsiales</taxon>
        <taxon>Candidatus Midichloriaceae</taxon>
        <taxon>Candidatus Midichloria</taxon>
    </lineage>
</organism>
<keyword evidence="2" id="KW-1185">Reference proteome</keyword>
<protein>
    <submittedName>
        <fullName evidence="1">Uncharacterized protein</fullName>
    </submittedName>
</protein>
<accession>F7XVD4</accession>
<gene>
    <name evidence="1" type="ordered locus">midi_00323</name>
</gene>
<dbReference type="Proteomes" id="UP000006639">
    <property type="component" value="Chromosome"/>
</dbReference>
<evidence type="ECO:0000313" key="2">
    <source>
        <dbReference type="Proteomes" id="UP000006639"/>
    </source>
</evidence>
<dbReference type="EMBL" id="CP002130">
    <property type="protein sequence ID" value="AEI88633.1"/>
    <property type="molecule type" value="Genomic_DNA"/>
</dbReference>
<dbReference type="HOGENOM" id="CLU_2509027_0_0_5"/>
<dbReference type="KEGG" id="mmn:midi_00323"/>